<dbReference type="GO" id="GO:0180022">
    <property type="term" value="C:RQC-trigger complex"/>
    <property type="evidence" value="ECO:0007669"/>
    <property type="project" value="InterPro"/>
</dbReference>
<evidence type="ECO:0000256" key="1">
    <source>
        <dbReference type="SAM" id="Coils"/>
    </source>
</evidence>
<feature type="domain" description="Activating signal cointegrator 1 third" evidence="4">
    <location>
        <begin position="248"/>
        <end position="298"/>
    </location>
</feature>
<keyword evidence="1" id="KW-0175">Coiled coil</keyword>
<dbReference type="InterPro" id="IPR009349">
    <property type="entry name" value="TRIP4/RQT4_C2HC5_Znf"/>
</dbReference>
<dbReference type="EMBL" id="JBDFQZ010000002">
    <property type="protein sequence ID" value="KAK9748044.1"/>
    <property type="molecule type" value="Genomic_DNA"/>
</dbReference>
<sequence length="412" mass="44958">METAGEWLEKALNDLCKRVESGLHFDADVISGLVSYCDLAPPLDAKEYLDNIIGEETGRTVIAEYLRRRGCSPSPNVGPAPVSSSKLQAYVKPQTDEVFTNGSKKLSKAQKEASASGSQSNNSKSDSISSGNVQQGKSRKKKGGKVISLAEAAKGSIVFQQGKPCSCQARRHRLVSNCLSCGKIVCEQEGEGPCQFCGALVLKEGSNYAGLELSEIPLTEAEAAANAYAKRLVDFDRNAAARTSVIDDQSDYYDEGNSWLSVEEKELLRKKQEEIEEAEAANRRKVVVAFDLVGRKVLLNQDDVSELESGLNILRPSEEKEVSRVKPNPTLQVQPIFIDPGPSERTHKAKGSGKRLSKGLCLEISGRVQHDKNELKHYVDDHIRPSSGNDRVEGHSWNGVSRMEDDAGCTAY</sequence>
<feature type="compositionally biased region" description="Low complexity" evidence="2">
    <location>
        <begin position="114"/>
        <end position="132"/>
    </location>
</feature>
<evidence type="ECO:0000313" key="5">
    <source>
        <dbReference type="EMBL" id="KAK9748044.1"/>
    </source>
</evidence>
<dbReference type="AlphaFoldDB" id="A0AAW1MT99"/>
<dbReference type="GO" id="GO:0008270">
    <property type="term" value="F:zinc ion binding"/>
    <property type="evidence" value="ECO:0007669"/>
    <property type="project" value="InterPro"/>
</dbReference>
<dbReference type="Pfam" id="PF06221">
    <property type="entry name" value="zf-C2HC5"/>
    <property type="match status" value="1"/>
</dbReference>
<dbReference type="Pfam" id="PF23134">
    <property type="entry name" value="TRIP4_3rd"/>
    <property type="match status" value="1"/>
</dbReference>
<evidence type="ECO:0000259" key="4">
    <source>
        <dbReference type="Pfam" id="PF23134"/>
    </source>
</evidence>
<comment type="caution">
    <text evidence="5">The sequence shown here is derived from an EMBL/GenBank/DDBJ whole genome shotgun (WGS) entry which is preliminary data.</text>
</comment>
<proteinExistence type="predicted"/>
<evidence type="ECO:0000313" key="6">
    <source>
        <dbReference type="Proteomes" id="UP001443914"/>
    </source>
</evidence>
<reference evidence="5" key="1">
    <citation type="submission" date="2024-03" db="EMBL/GenBank/DDBJ databases">
        <title>WGS assembly of Saponaria officinalis var. Norfolk2.</title>
        <authorList>
            <person name="Jenkins J."/>
            <person name="Shu S."/>
            <person name="Grimwood J."/>
            <person name="Barry K."/>
            <person name="Goodstein D."/>
            <person name="Schmutz J."/>
            <person name="Leebens-Mack J."/>
            <person name="Osbourn A."/>
        </authorList>
    </citation>
    <scope>NUCLEOTIDE SEQUENCE [LARGE SCALE GENOMIC DNA]</scope>
    <source>
        <strain evidence="5">JIC</strain>
    </source>
</reference>
<dbReference type="PANTHER" id="PTHR12963:SF4">
    <property type="entry name" value="ACTIVATING SIGNAL COINTEGRATOR 1"/>
    <property type="match status" value="1"/>
</dbReference>
<feature type="compositionally biased region" description="Basic and acidic residues" evidence="2">
    <location>
        <begin position="385"/>
        <end position="394"/>
    </location>
</feature>
<feature type="domain" description="TRIP4/RQT4 C2HC5-type zinc finger" evidence="3">
    <location>
        <begin position="163"/>
        <end position="204"/>
    </location>
</feature>
<evidence type="ECO:0008006" key="7">
    <source>
        <dbReference type="Google" id="ProtNLM"/>
    </source>
</evidence>
<evidence type="ECO:0000256" key="2">
    <source>
        <dbReference type="SAM" id="MobiDB-lite"/>
    </source>
</evidence>
<dbReference type="InterPro" id="IPR039128">
    <property type="entry name" value="TRIP4-like"/>
</dbReference>
<protein>
    <recommendedName>
        <fullName evidence="7">Zinc finger C2HC5-type domain-containing protein</fullName>
    </recommendedName>
</protein>
<dbReference type="GO" id="GO:0072344">
    <property type="term" value="P:rescue of stalled ribosome"/>
    <property type="evidence" value="ECO:0007669"/>
    <property type="project" value="InterPro"/>
</dbReference>
<dbReference type="Proteomes" id="UP001443914">
    <property type="component" value="Unassembled WGS sequence"/>
</dbReference>
<name>A0AAW1MT99_SAPOF</name>
<dbReference type="GO" id="GO:0005634">
    <property type="term" value="C:nucleus"/>
    <property type="evidence" value="ECO:0007669"/>
    <property type="project" value="InterPro"/>
</dbReference>
<organism evidence="5 6">
    <name type="scientific">Saponaria officinalis</name>
    <name type="common">Common soapwort</name>
    <name type="synonym">Lychnis saponaria</name>
    <dbReference type="NCBI Taxonomy" id="3572"/>
    <lineage>
        <taxon>Eukaryota</taxon>
        <taxon>Viridiplantae</taxon>
        <taxon>Streptophyta</taxon>
        <taxon>Embryophyta</taxon>
        <taxon>Tracheophyta</taxon>
        <taxon>Spermatophyta</taxon>
        <taxon>Magnoliopsida</taxon>
        <taxon>eudicotyledons</taxon>
        <taxon>Gunneridae</taxon>
        <taxon>Pentapetalae</taxon>
        <taxon>Caryophyllales</taxon>
        <taxon>Caryophyllaceae</taxon>
        <taxon>Caryophylleae</taxon>
        <taxon>Saponaria</taxon>
    </lineage>
</organism>
<dbReference type="PANTHER" id="PTHR12963">
    <property type="entry name" value="THYROID RECEPTOR INTERACTING PROTEIN RELATED"/>
    <property type="match status" value="1"/>
</dbReference>
<dbReference type="GO" id="GO:0045893">
    <property type="term" value="P:positive regulation of DNA-templated transcription"/>
    <property type="evidence" value="ECO:0007669"/>
    <property type="project" value="TreeGrafter"/>
</dbReference>
<accession>A0AAW1MT99</accession>
<dbReference type="InterPro" id="IPR056993">
    <property type="entry name" value="TRIP4_3rd_dom"/>
</dbReference>
<keyword evidence="6" id="KW-1185">Reference proteome</keyword>
<feature type="region of interest" description="Disordered" evidence="2">
    <location>
        <begin position="101"/>
        <end position="145"/>
    </location>
</feature>
<feature type="coiled-coil region" evidence="1">
    <location>
        <begin position="261"/>
        <end position="288"/>
    </location>
</feature>
<feature type="region of interest" description="Disordered" evidence="2">
    <location>
        <begin position="385"/>
        <end position="412"/>
    </location>
</feature>
<gene>
    <name evidence="5" type="ORF">RND81_02G031500</name>
</gene>
<evidence type="ECO:0000259" key="3">
    <source>
        <dbReference type="Pfam" id="PF06221"/>
    </source>
</evidence>